<evidence type="ECO:0000256" key="2">
    <source>
        <dbReference type="ARBA" id="ARBA00022692"/>
    </source>
</evidence>
<keyword evidence="2 5" id="KW-0812">Transmembrane</keyword>
<evidence type="ECO:0000256" key="3">
    <source>
        <dbReference type="ARBA" id="ARBA00022989"/>
    </source>
</evidence>
<feature type="transmembrane region" description="Helical" evidence="5">
    <location>
        <begin position="45"/>
        <end position="67"/>
    </location>
</feature>
<evidence type="ECO:0000259" key="6">
    <source>
        <dbReference type="Pfam" id="PF06305"/>
    </source>
</evidence>
<keyword evidence="3 5" id="KW-1133">Transmembrane helix</keyword>
<proteinExistence type="predicted"/>
<keyword evidence="4 5" id="KW-0472">Membrane</keyword>
<dbReference type="EMBL" id="WKEW01000026">
    <property type="protein sequence ID" value="MCF5057402.1"/>
    <property type="molecule type" value="Genomic_DNA"/>
</dbReference>
<feature type="transmembrane region" description="Helical" evidence="5">
    <location>
        <begin position="7"/>
        <end position="25"/>
    </location>
</feature>
<dbReference type="Proteomes" id="UP000814172">
    <property type="component" value="Unassembled WGS sequence"/>
</dbReference>
<sequence>MRGVKRVALVLIVLIAALAILAFVLENQQDVALAFLGWSTPQLPVSVFVTLALIVGMLVGPFLSLLVRRKKRPNPTL</sequence>
<name>A0AAW5A6C6_9PSED</name>
<feature type="domain" description="Lipopolysaccharide assembly protein A" evidence="6">
    <location>
        <begin position="26"/>
        <end position="71"/>
    </location>
</feature>
<evidence type="ECO:0000256" key="4">
    <source>
        <dbReference type="ARBA" id="ARBA00023136"/>
    </source>
</evidence>
<keyword evidence="8" id="KW-1185">Reference proteome</keyword>
<reference evidence="7 8" key="1">
    <citation type="submission" date="2019-11" db="EMBL/GenBank/DDBJ databases">
        <title>Epiphytic Pseudomonas syringae from cherry orchards.</title>
        <authorList>
            <person name="Hulin M.T."/>
        </authorList>
    </citation>
    <scope>NUCLEOTIDE SEQUENCE [LARGE SCALE GENOMIC DNA]</scope>
    <source>
        <strain evidence="7 8">PA-6-9F</strain>
    </source>
</reference>
<gene>
    <name evidence="7" type="ORF">GIW75_10610</name>
</gene>
<comment type="caution">
    <text evidence="7">The sequence shown here is derived from an EMBL/GenBank/DDBJ whole genome shotgun (WGS) entry which is preliminary data.</text>
</comment>
<accession>A0AAW5A6C6</accession>
<evidence type="ECO:0000313" key="8">
    <source>
        <dbReference type="Proteomes" id="UP000814172"/>
    </source>
</evidence>
<dbReference type="AlphaFoldDB" id="A0AAW5A6C6"/>
<protein>
    <submittedName>
        <fullName evidence="7">DUF1049 domain-containing protein</fullName>
    </submittedName>
</protein>
<dbReference type="InterPro" id="IPR010445">
    <property type="entry name" value="LapA_dom"/>
</dbReference>
<dbReference type="GO" id="GO:0005886">
    <property type="term" value="C:plasma membrane"/>
    <property type="evidence" value="ECO:0007669"/>
    <property type="project" value="InterPro"/>
</dbReference>
<organism evidence="7 8">
    <name type="scientific">Pseudomonas proteolytica</name>
    <dbReference type="NCBI Taxonomy" id="219574"/>
    <lineage>
        <taxon>Bacteria</taxon>
        <taxon>Pseudomonadati</taxon>
        <taxon>Pseudomonadota</taxon>
        <taxon>Gammaproteobacteria</taxon>
        <taxon>Pseudomonadales</taxon>
        <taxon>Pseudomonadaceae</taxon>
        <taxon>Pseudomonas</taxon>
    </lineage>
</organism>
<evidence type="ECO:0000313" key="7">
    <source>
        <dbReference type="EMBL" id="MCF5057402.1"/>
    </source>
</evidence>
<dbReference type="RefSeq" id="WP_092235125.1">
    <property type="nucleotide sequence ID" value="NZ_FNTR01000004.1"/>
</dbReference>
<dbReference type="GeneID" id="55540522"/>
<keyword evidence="1" id="KW-1003">Cell membrane</keyword>
<evidence type="ECO:0000256" key="5">
    <source>
        <dbReference type="SAM" id="Phobius"/>
    </source>
</evidence>
<evidence type="ECO:0000256" key="1">
    <source>
        <dbReference type="ARBA" id="ARBA00022475"/>
    </source>
</evidence>
<dbReference type="Pfam" id="PF06305">
    <property type="entry name" value="LapA_dom"/>
    <property type="match status" value="1"/>
</dbReference>